<accession>A0A6P3ZDJ2</accession>
<evidence type="ECO:0000256" key="2">
    <source>
        <dbReference type="ARBA" id="ARBA00022704"/>
    </source>
</evidence>
<dbReference type="AlphaFoldDB" id="A0A6P3ZDJ2"/>
<name>A0A6P3ZDJ2_ZIZJJ</name>
<gene>
    <name evidence="6" type="primary">LOC107412869</name>
</gene>
<dbReference type="GeneID" id="107412869"/>
<reference evidence="6" key="1">
    <citation type="submission" date="2025-08" db="UniProtKB">
        <authorList>
            <consortium name="RefSeq"/>
        </authorList>
    </citation>
    <scope>IDENTIFICATION</scope>
    <source>
        <tissue evidence="6">Seedling</tissue>
    </source>
</reference>
<proteinExistence type="predicted"/>
<dbReference type="Gene3D" id="3.10.450.10">
    <property type="match status" value="1"/>
</dbReference>
<dbReference type="InterPro" id="IPR000010">
    <property type="entry name" value="Cystatin_dom"/>
</dbReference>
<feature type="domain" description="Cystatin" evidence="4">
    <location>
        <begin position="116"/>
        <end position="174"/>
    </location>
</feature>
<feature type="compositionally biased region" description="Polar residues" evidence="3">
    <location>
        <begin position="43"/>
        <end position="58"/>
    </location>
</feature>
<dbReference type="SUPFAM" id="SSF54403">
    <property type="entry name" value="Cystatin/monellin"/>
    <property type="match status" value="1"/>
</dbReference>
<dbReference type="Proteomes" id="UP001652623">
    <property type="component" value="Chromosome 8"/>
</dbReference>
<evidence type="ECO:0000259" key="4">
    <source>
        <dbReference type="Pfam" id="PF00031"/>
    </source>
</evidence>
<dbReference type="RefSeq" id="XP_015876179.2">
    <property type="nucleotide sequence ID" value="XM_016020693.4"/>
</dbReference>
<dbReference type="KEGG" id="zju:107412869"/>
<feature type="region of interest" description="Disordered" evidence="3">
    <location>
        <begin position="1"/>
        <end position="63"/>
    </location>
</feature>
<organism evidence="5 6">
    <name type="scientific">Ziziphus jujuba</name>
    <name type="common">Chinese jujube</name>
    <name type="synonym">Ziziphus sativa</name>
    <dbReference type="NCBI Taxonomy" id="326968"/>
    <lineage>
        <taxon>Eukaryota</taxon>
        <taxon>Viridiplantae</taxon>
        <taxon>Streptophyta</taxon>
        <taxon>Embryophyta</taxon>
        <taxon>Tracheophyta</taxon>
        <taxon>Spermatophyta</taxon>
        <taxon>Magnoliopsida</taxon>
        <taxon>eudicotyledons</taxon>
        <taxon>Gunneridae</taxon>
        <taxon>Pentapetalae</taxon>
        <taxon>rosids</taxon>
        <taxon>fabids</taxon>
        <taxon>Rosales</taxon>
        <taxon>Rhamnaceae</taxon>
        <taxon>Paliureae</taxon>
        <taxon>Ziziphus</taxon>
    </lineage>
</organism>
<evidence type="ECO:0000313" key="6">
    <source>
        <dbReference type="RefSeq" id="XP_015876179.2"/>
    </source>
</evidence>
<sequence>MEAEAESHLDSPDEPAISSDISSSDLRIVASPSPLERKIRTPLSHSFSASLTENQADKSPNCYDYAPVDKARMESSERPREADYSNLDDYFRQYYNIVAKSEGFTSFVDPTSRMGGGIRPCEVDEDAQEAADCAVQKHNSEGPSVIKLKRILKANRQVQVRSVYYITLEAADADGDGTTLYYETKVRGTSKPGRYKVEFFRPALNHIQ</sequence>
<keyword evidence="1" id="KW-0646">Protease inhibitor</keyword>
<evidence type="ECO:0000256" key="3">
    <source>
        <dbReference type="SAM" id="MobiDB-lite"/>
    </source>
</evidence>
<keyword evidence="5" id="KW-1185">Reference proteome</keyword>
<feature type="compositionally biased region" description="Low complexity" evidence="3">
    <location>
        <begin position="14"/>
        <end position="25"/>
    </location>
</feature>
<evidence type="ECO:0000313" key="5">
    <source>
        <dbReference type="Proteomes" id="UP001652623"/>
    </source>
</evidence>
<dbReference type="CDD" id="cd00042">
    <property type="entry name" value="CY"/>
    <property type="match status" value="1"/>
</dbReference>
<feature type="compositionally biased region" description="Basic and acidic residues" evidence="3">
    <location>
        <begin position="1"/>
        <end position="11"/>
    </location>
</feature>
<dbReference type="InterPro" id="IPR046350">
    <property type="entry name" value="Cystatin_sf"/>
</dbReference>
<keyword evidence="2" id="KW-0789">Thiol protease inhibitor</keyword>
<protein>
    <submittedName>
        <fullName evidence="6">Uncharacterized protein LOC107412869</fullName>
    </submittedName>
</protein>
<evidence type="ECO:0000256" key="1">
    <source>
        <dbReference type="ARBA" id="ARBA00022690"/>
    </source>
</evidence>
<dbReference type="GO" id="GO:0004869">
    <property type="term" value="F:cysteine-type endopeptidase inhibitor activity"/>
    <property type="evidence" value="ECO:0007669"/>
    <property type="project" value="UniProtKB-KW"/>
</dbReference>
<dbReference type="Pfam" id="PF00031">
    <property type="entry name" value="Cystatin"/>
    <property type="match status" value="1"/>
</dbReference>
<dbReference type="InParanoid" id="A0A6P3ZDJ2"/>